<feature type="compositionally biased region" description="Polar residues" evidence="5">
    <location>
        <begin position="338"/>
        <end position="348"/>
    </location>
</feature>
<comment type="similarity">
    <text evidence="4">Belongs to the DONSON family.</text>
</comment>
<evidence type="ECO:0000256" key="2">
    <source>
        <dbReference type="ARBA" id="ARBA00022473"/>
    </source>
</evidence>
<sequence length="588" mass="65073">MMEDSTPATPPKWKRPDEVMRLHLLKKRRALAARMSCNSSLTEFKNVSDSLNSTSGDPKPPPNKRNCFRRSTSGVKRSVDGTPVLAELDASSDNTLFHLLQSDSAPAPTANSTPTSFSIIFNSFNVDKRKSVTEATPRSKGAAQVPIDWTLRTKVRFMSPKPFPFNATLRTCEEASGITGFVRCVDTGQTTSSLDTSPNARLHQCCLVWQHPWLPWLDLYPRQAAKVSSTSDANLNIAAMPTLRDSLQSDWSKSFQSLFQLVRARQCPYFYVCANSFTCLFRAAGICGVSETHALITPTTRGFRHLLKEEDVEFTMPLKKNSVKRKSVDSESGYETLDSVNSETNSQCGRKEPMDNEEGADDEKDVEEDDVSNDKWLESMGIEAAEIRRLNTVQVQQKMDKERDIDKTPESLIMVEGVEAQALFNFLLNCKSCTATTGPLAGIPPTLLAPVAFHGATLRPNKVRVSKVQVETTSYHSVELQGPVLPHAVLGLCDLLKPTCDQFSLTFANLESTKAFSEAMHAQAIPASPNQEENQSSCPVAPPCAFGQENLTDCGLSKDNLELFCSSDKNQVQVMESLKFSHDVYSWM</sequence>
<gene>
    <name evidence="7" type="primary">LOC113206349</name>
</gene>
<dbReference type="RefSeq" id="XP_026278170.1">
    <property type="nucleotide sequence ID" value="XM_026422385.2"/>
</dbReference>
<dbReference type="GO" id="GO:0005634">
    <property type="term" value="C:nucleus"/>
    <property type="evidence" value="ECO:0007669"/>
    <property type="project" value="UniProtKB-SubCell"/>
</dbReference>
<keyword evidence="3" id="KW-0539">Nucleus</keyword>
<dbReference type="AlphaFoldDB" id="A0A6J1SFT4"/>
<dbReference type="PANTHER" id="PTHR12972">
    <property type="entry name" value="DOWNSTREAM NEIGHBOR OF SON"/>
    <property type="match status" value="1"/>
</dbReference>
<evidence type="ECO:0000256" key="4">
    <source>
        <dbReference type="ARBA" id="ARBA00025806"/>
    </source>
</evidence>
<evidence type="ECO:0000313" key="7">
    <source>
        <dbReference type="RefSeq" id="XP_026278170.1"/>
    </source>
</evidence>
<protein>
    <submittedName>
        <fullName evidence="7">Protein downstream neighbor of son homolog isoform X1</fullName>
    </submittedName>
</protein>
<name>A0A6J1SFT4_FRAOC</name>
<evidence type="ECO:0000256" key="3">
    <source>
        <dbReference type="ARBA" id="ARBA00023242"/>
    </source>
</evidence>
<evidence type="ECO:0000256" key="5">
    <source>
        <dbReference type="SAM" id="MobiDB-lite"/>
    </source>
</evidence>
<reference evidence="7" key="1">
    <citation type="submission" date="2025-08" db="UniProtKB">
        <authorList>
            <consortium name="RefSeq"/>
        </authorList>
    </citation>
    <scope>IDENTIFICATION</scope>
    <source>
        <tissue evidence="7">Whole organism</tissue>
    </source>
</reference>
<dbReference type="CTD" id="40642"/>
<evidence type="ECO:0000256" key="1">
    <source>
        <dbReference type="ARBA" id="ARBA00004123"/>
    </source>
</evidence>
<dbReference type="Proteomes" id="UP000504606">
    <property type="component" value="Unplaced"/>
</dbReference>
<feature type="compositionally biased region" description="Acidic residues" evidence="5">
    <location>
        <begin position="355"/>
        <end position="371"/>
    </location>
</feature>
<feature type="region of interest" description="Disordered" evidence="5">
    <location>
        <begin position="47"/>
        <end position="76"/>
    </location>
</feature>
<dbReference type="PANTHER" id="PTHR12972:SF0">
    <property type="entry name" value="PROTEIN DOWNSTREAM NEIGHBOR OF SON"/>
    <property type="match status" value="1"/>
</dbReference>
<dbReference type="KEGG" id="foc:113206349"/>
<keyword evidence="6" id="KW-1185">Reference proteome</keyword>
<comment type="subcellular location">
    <subcellularLocation>
        <location evidence="1">Nucleus</location>
    </subcellularLocation>
</comment>
<keyword evidence="2" id="KW-0217">Developmental protein</keyword>
<dbReference type="GO" id="GO:0033260">
    <property type="term" value="P:nuclear DNA replication"/>
    <property type="evidence" value="ECO:0007669"/>
    <property type="project" value="TreeGrafter"/>
</dbReference>
<dbReference type="PRINTS" id="PR02064">
    <property type="entry name" value="DONSON"/>
</dbReference>
<dbReference type="GeneID" id="113206349"/>
<dbReference type="OrthoDB" id="534063at2759"/>
<feature type="region of interest" description="Disordered" evidence="5">
    <location>
        <begin position="325"/>
        <end position="373"/>
    </location>
</feature>
<accession>A0A6J1SFT4</accession>
<dbReference type="InterPro" id="IPR024861">
    <property type="entry name" value="Donson"/>
</dbReference>
<organism evidence="6 7">
    <name type="scientific">Frankliniella occidentalis</name>
    <name type="common">Western flower thrips</name>
    <name type="synonym">Euthrips occidentalis</name>
    <dbReference type="NCBI Taxonomy" id="133901"/>
    <lineage>
        <taxon>Eukaryota</taxon>
        <taxon>Metazoa</taxon>
        <taxon>Ecdysozoa</taxon>
        <taxon>Arthropoda</taxon>
        <taxon>Hexapoda</taxon>
        <taxon>Insecta</taxon>
        <taxon>Pterygota</taxon>
        <taxon>Neoptera</taxon>
        <taxon>Paraneoptera</taxon>
        <taxon>Thysanoptera</taxon>
        <taxon>Terebrantia</taxon>
        <taxon>Thripoidea</taxon>
        <taxon>Thripidae</taxon>
        <taxon>Frankliniella</taxon>
    </lineage>
</organism>
<proteinExistence type="inferred from homology"/>
<feature type="compositionally biased region" description="Polar residues" evidence="5">
    <location>
        <begin position="47"/>
        <end position="56"/>
    </location>
</feature>
<evidence type="ECO:0000313" key="6">
    <source>
        <dbReference type="Proteomes" id="UP000504606"/>
    </source>
</evidence>